<reference evidence="1 2" key="1">
    <citation type="submission" date="2015-10" db="EMBL/GenBank/DDBJ databases">
        <title>Draft genome sequence of Streptomyces bungoensis DSM 41781, type strain for the species Streptomyces bungoensis.</title>
        <authorList>
            <person name="Ruckert C."/>
            <person name="Winkler A."/>
            <person name="Kalinowski J."/>
            <person name="Kampfer P."/>
            <person name="Glaeser S."/>
        </authorList>
    </citation>
    <scope>NUCLEOTIDE SEQUENCE [LARGE SCALE GENOMIC DNA]</scope>
    <source>
        <strain evidence="1 2">DSM 41781</strain>
    </source>
</reference>
<comment type="caution">
    <text evidence="1">The sequence shown here is derived from an EMBL/GenBank/DDBJ whole genome shotgun (WGS) entry which is preliminary data.</text>
</comment>
<dbReference type="AlphaFoldDB" id="A0A117RE75"/>
<proteinExistence type="predicted"/>
<dbReference type="InterPro" id="IPR046485">
    <property type="entry name" value="DUF6578"/>
</dbReference>
<keyword evidence="2" id="KW-1185">Reference proteome</keyword>
<sequence length="142" mass="15837">MALMKVFYEDWQMECCGRRFGVGQEVGWRIVRYAEDGAGRDGDRYGAEAWVENHGGPRHPTPGRVRAIELVSQDYTIHPDRGGTFLEPVPGTRTLESVGTCPKWFGERETGPRRLRRVVGALVTLEVDGSEDATPHPPGDRS</sequence>
<gene>
    <name evidence="1" type="ORF">AQJ66_11855</name>
</gene>
<dbReference type="Proteomes" id="UP000053024">
    <property type="component" value="Unassembled WGS sequence"/>
</dbReference>
<name>A0A117RE75_9ACTN</name>
<dbReference type="RefSeq" id="WP_061919958.1">
    <property type="nucleotide sequence ID" value="NZ_JBEYBH010000023.1"/>
</dbReference>
<protein>
    <submittedName>
        <fullName evidence="1">Uncharacterized protein</fullName>
    </submittedName>
</protein>
<dbReference type="STRING" id="285568.AQJ66_11855"/>
<accession>A0A117RE75</accession>
<dbReference type="Pfam" id="PF20218">
    <property type="entry name" value="DUF6578"/>
    <property type="match status" value="1"/>
</dbReference>
<organism evidence="1 2">
    <name type="scientific">Streptomyces bungoensis</name>
    <dbReference type="NCBI Taxonomy" id="285568"/>
    <lineage>
        <taxon>Bacteria</taxon>
        <taxon>Bacillati</taxon>
        <taxon>Actinomycetota</taxon>
        <taxon>Actinomycetes</taxon>
        <taxon>Kitasatosporales</taxon>
        <taxon>Streptomycetaceae</taxon>
        <taxon>Streptomyces</taxon>
    </lineage>
</organism>
<dbReference type="EMBL" id="LMWX01000017">
    <property type="protein sequence ID" value="KUN85933.1"/>
    <property type="molecule type" value="Genomic_DNA"/>
</dbReference>
<evidence type="ECO:0000313" key="1">
    <source>
        <dbReference type="EMBL" id="KUN85933.1"/>
    </source>
</evidence>
<dbReference type="OrthoDB" id="2084645at2"/>
<evidence type="ECO:0000313" key="2">
    <source>
        <dbReference type="Proteomes" id="UP000053024"/>
    </source>
</evidence>